<dbReference type="GO" id="GO:0003700">
    <property type="term" value="F:DNA-binding transcription factor activity"/>
    <property type="evidence" value="ECO:0007669"/>
    <property type="project" value="InterPro"/>
</dbReference>
<dbReference type="InterPro" id="IPR000835">
    <property type="entry name" value="HTH_MarR-typ"/>
</dbReference>
<dbReference type="PANTHER" id="PTHR33164:SF107">
    <property type="entry name" value="TRANSCRIPTIONAL REGULATORY PROTEIN"/>
    <property type="match status" value="1"/>
</dbReference>
<dbReference type="SMART" id="SM00347">
    <property type="entry name" value="HTH_MARR"/>
    <property type="match status" value="1"/>
</dbReference>
<name>A0A2U8FWF0_9BURK</name>
<dbReference type="InterPro" id="IPR036388">
    <property type="entry name" value="WH-like_DNA-bd_sf"/>
</dbReference>
<organism evidence="2 3">
    <name type="scientific">Aquabacterium olei</name>
    <dbReference type="NCBI Taxonomy" id="1296669"/>
    <lineage>
        <taxon>Bacteria</taxon>
        <taxon>Pseudomonadati</taxon>
        <taxon>Pseudomonadota</taxon>
        <taxon>Betaproteobacteria</taxon>
        <taxon>Burkholderiales</taxon>
        <taxon>Aquabacterium</taxon>
    </lineage>
</organism>
<dbReference type="PANTHER" id="PTHR33164">
    <property type="entry name" value="TRANSCRIPTIONAL REGULATOR, MARR FAMILY"/>
    <property type="match status" value="1"/>
</dbReference>
<dbReference type="GO" id="GO:0006950">
    <property type="term" value="P:response to stress"/>
    <property type="evidence" value="ECO:0007669"/>
    <property type="project" value="TreeGrafter"/>
</dbReference>
<accession>A0A2U8FWF0</accession>
<dbReference type="SUPFAM" id="SSF46785">
    <property type="entry name" value="Winged helix' DNA-binding domain"/>
    <property type="match status" value="1"/>
</dbReference>
<reference evidence="2 3" key="1">
    <citation type="submission" date="2018-05" db="EMBL/GenBank/DDBJ databases">
        <title>complete genome sequence of Aquabacterium olei NBRC 110486.</title>
        <authorList>
            <person name="Tang B."/>
            <person name="Chang J."/>
            <person name="Zhang L."/>
            <person name="Yang H."/>
        </authorList>
    </citation>
    <scope>NUCLEOTIDE SEQUENCE [LARGE SCALE GENOMIC DNA]</scope>
    <source>
        <strain evidence="2 3">NBRC 110486</strain>
        <plasmid evidence="3">ptb101</plasmid>
    </source>
</reference>
<gene>
    <name evidence="2" type="ORF">DEH84_17490</name>
</gene>
<dbReference type="InterPro" id="IPR039422">
    <property type="entry name" value="MarR/SlyA-like"/>
</dbReference>
<dbReference type="PROSITE" id="PS50995">
    <property type="entry name" value="HTH_MARR_2"/>
    <property type="match status" value="1"/>
</dbReference>
<sequence length="161" mass="17764">MRDLSGVHLVAQKPRLIFLLNTAQRHLQQWMAGRQAQLAEQLGATVPTPAQAGALFMLAISDGATMGELAQALDLEPPAVSGLVQRIEAMGWAERRPCPDDRRTQRVWLRPLGQALLPALREGTARTNQALATGFTDDELATVARWLEHVRRLPAPHEQEP</sequence>
<dbReference type="Gene3D" id="1.10.10.10">
    <property type="entry name" value="Winged helix-like DNA-binding domain superfamily/Winged helix DNA-binding domain"/>
    <property type="match status" value="1"/>
</dbReference>
<dbReference type="OrthoDB" id="4549026at2"/>
<feature type="domain" description="HTH marR-type" evidence="1">
    <location>
        <begin position="13"/>
        <end position="152"/>
    </location>
</feature>
<geneLocation type="plasmid" evidence="3">
    <name>ptb101</name>
</geneLocation>
<dbReference type="Pfam" id="PF12802">
    <property type="entry name" value="MarR_2"/>
    <property type="match status" value="1"/>
</dbReference>
<dbReference type="PRINTS" id="PR00598">
    <property type="entry name" value="HTHMARR"/>
</dbReference>
<dbReference type="AlphaFoldDB" id="A0A2U8FWF0"/>
<keyword evidence="3" id="KW-1185">Reference proteome</keyword>
<dbReference type="Proteomes" id="UP000244892">
    <property type="component" value="Plasmid pTB101"/>
</dbReference>
<dbReference type="EMBL" id="CP029211">
    <property type="protein sequence ID" value="AWI55389.1"/>
    <property type="molecule type" value="Genomic_DNA"/>
</dbReference>
<proteinExistence type="predicted"/>
<dbReference type="KEGG" id="aon:DEH84_17490"/>
<dbReference type="InterPro" id="IPR036390">
    <property type="entry name" value="WH_DNA-bd_sf"/>
</dbReference>
<protein>
    <submittedName>
        <fullName evidence="2">MarR family transcriptional regulator</fullName>
    </submittedName>
</protein>
<evidence type="ECO:0000259" key="1">
    <source>
        <dbReference type="PROSITE" id="PS50995"/>
    </source>
</evidence>
<keyword evidence="2" id="KW-0614">Plasmid</keyword>
<evidence type="ECO:0000313" key="3">
    <source>
        <dbReference type="Proteomes" id="UP000244892"/>
    </source>
</evidence>
<evidence type="ECO:0000313" key="2">
    <source>
        <dbReference type="EMBL" id="AWI55389.1"/>
    </source>
</evidence>